<dbReference type="EMBL" id="LODT01000029">
    <property type="protein sequence ID" value="KYQ92384.1"/>
    <property type="molecule type" value="Genomic_DNA"/>
</dbReference>
<comment type="caution">
    <text evidence="4">The sequence shown here is derived from an EMBL/GenBank/DDBJ whole genome shotgun (WGS) entry which is preliminary data.</text>
</comment>
<dbReference type="GO" id="GO:0061136">
    <property type="term" value="P:regulation of proteasomal protein catabolic process"/>
    <property type="evidence" value="ECO:0007669"/>
    <property type="project" value="TreeGrafter"/>
</dbReference>
<evidence type="ECO:0000313" key="5">
    <source>
        <dbReference type="Proteomes" id="UP000076078"/>
    </source>
</evidence>
<dbReference type="AlphaFoldDB" id="A0A151ZER1"/>
<dbReference type="OMA" id="PMFNERN"/>
<proteinExistence type="inferred from homology"/>
<dbReference type="InterPro" id="IPR009077">
    <property type="entry name" value="Proteasome_activ_PA28"/>
</dbReference>
<evidence type="ECO:0000259" key="3">
    <source>
        <dbReference type="Pfam" id="PF02252"/>
    </source>
</evidence>
<evidence type="ECO:0000313" key="4">
    <source>
        <dbReference type="EMBL" id="KYQ92384.1"/>
    </source>
</evidence>
<sequence length="218" mass="25333">MKFDDRVLQYKNDLLEKAIYHLKYTIPKKIAEFQKLSENKINNITPEVSQDTHLKKRKLEGNAVDNIAIDDLVNVNTSIVESHKKLQHHYIEIIDTFSVIRAWLSLNVPKIEDGNNFGVDIQEDVIGQLSKLEDLYSGLLEQSEHYYLTRAEAVKKALKHKNIDAYKYAVLQLDEKESMRSHFAYFDLANNYATSYSLIIKNFQKLEAPRNSHQSSLF</sequence>
<accession>A0A151ZER1</accession>
<feature type="domain" description="Proteasome activator PA28 C-terminal" evidence="3">
    <location>
        <begin position="73"/>
        <end position="215"/>
    </location>
</feature>
<reference evidence="4 5" key="1">
    <citation type="submission" date="2015-12" db="EMBL/GenBank/DDBJ databases">
        <title>Dictyostelia acquired genes for synthesis and detection of signals that induce cell-type specialization by lateral gene transfer from prokaryotes.</title>
        <authorList>
            <person name="Gloeckner G."/>
            <person name="Schaap P."/>
        </authorList>
    </citation>
    <scope>NUCLEOTIDE SEQUENCE [LARGE SCALE GENOMIC DNA]</scope>
    <source>
        <strain evidence="4 5">TK</strain>
    </source>
</reference>
<dbReference type="FunCoup" id="A0A151ZER1">
    <property type="interactions" value="290"/>
</dbReference>
<evidence type="ECO:0000256" key="1">
    <source>
        <dbReference type="ARBA" id="ARBA00005883"/>
    </source>
</evidence>
<dbReference type="GO" id="GO:0061133">
    <property type="term" value="F:endopeptidase activator activity"/>
    <property type="evidence" value="ECO:0007669"/>
    <property type="project" value="TreeGrafter"/>
</dbReference>
<dbReference type="SUPFAM" id="SSF47216">
    <property type="entry name" value="Proteasome activator"/>
    <property type="match status" value="1"/>
</dbReference>
<dbReference type="InterPro" id="IPR003186">
    <property type="entry name" value="PA28_C"/>
</dbReference>
<dbReference type="PANTHER" id="PTHR10660">
    <property type="entry name" value="PROTEASOME REGULATOR PA28"/>
    <property type="match status" value="1"/>
</dbReference>
<dbReference type="FunFam" id="1.20.120.180:FF:000002">
    <property type="entry name" value="Proteasome activator complex subunit 1"/>
    <property type="match status" value="1"/>
</dbReference>
<dbReference type="GO" id="GO:0005737">
    <property type="term" value="C:cytoplasm"/>
    <property type="evidence" value="ECO:0007669"/>
    <property type="project" value="TreeGrafter"/>
</dbReference>
<keyword evidence="2 4" id="KW-0647">Proteasome</keyword>
<gene>
    <name evidence="4" type="ORF">DLAC_06354</name>
</gene>
<dbReference type="Pfam" id="PF02252">
    <property type="entry name" value="PA28_C"/>
    <property type="match status" value="1"/>
</dbReference>
<dbReference type="InParanoid" id="A0A151ZER1"/>
<comment type="similarity">
    <text evidence="1">Belongs to the PA28 family.</text>
</comment>
<name>A0A151ZER1_TIELA</name>
<organism evidence="4 5">
    <name type="scientific">Tieghemostelium lacteum</name>
    <name type="common">Slime mold</name>
    <name type="synonym">Dictyostelium lacteum</name>
    <dbReference type="NCBI Taxonomy" id="361077"/>
    <lineage>
        <taxon>Eukaryota</taxon>
        <taxon>Amoebozoa</taxon>
        <taxon>Evosea</taxon>
        <taxon>Eumycetozoa</taxon>
        <taxon>Dictyostelia</taxon>
        <taxon>Dictyosteliales</taxon>
        <taxon>Raperosteliaceae</taxon>
        <taxon>Tieghemostelium</taxon>
    </lineage>
</organism>
<dbReference type="InterPro" id="IPR036997">
    <property type="entry name" value="PA28_C_sf"/>
</dbReference>
<dbReference type="Gene3D" id="1.20.120.180">
    <property type="entry name" value="Proteasome activator pa28, C-terminal domain"/>
    <property type="match status" value="1"/>
</dbReference>
<dbReference type="STRING" id="361077.A0A151ZER1"/>
<dbReference type="GO" id="GO:0008537">
    <property type="term" value="C:proteasome activator complex"/>
    <property type="evidence" value="ECO:0007669"/>
    <property type="project" value="InterPro"/>
</dbReference>
<dbReference type="GO" id="GO:2000045">
    <property type="term" value="P:regulation of G1/S transition of mitotic cell cycle"/>
    <property type="evidence" value="ECO:0007669"/>
    <property type="project" value="TreeGrafter"/>
</dbReference>
<protein>
    <submittedName>
        <fullName evidence="4">Proteasome activator complex subunit 3</fullName>
    </submittedName>
</protein>
<dbReference type="Proteomes" id="UP000076078">
    <property type="component" value="Unassembled WGS sequence"/>
</dbReference>
<dbReference type="PANTHER" id="PTHR10660:SF2">
    <property type="entry name" value="LD45860P"/>
    <property type="match status" value="1"/>
</dbReference>
<dbReference type="InterPro" id="IPR036252">
    <property type="entry name" value="Proteasome_activ_sf"/>
</dbReference>
<keyword evidence="5" id="KW-1185">Reference proteome</keyword>
<evidence type="ECO:0000256" key="2">
    <source>
        <dbReference type="ARBA" id="ARBA00022942"/>
    </source>
</evidence>
<dbReference type="OrthoDB" id="6591885at2759"/>
<dbReference type="GO" id="GO:0005654">
    <property type="term" value="C:nucleoplasm"/>
    <property type="evidence" value="ECO:0007669"/>
    <property type="project" value="TreeGrafter"/>
</dbReference>